<organism evidence="2">
    <name type="scientific">Hokovirus HKV1</name>
    <dbReference type="NCBI Taxonomy" id="1977638"/>
    <lineage>
        <taxon>Viruses</taxon>
        <taxon>Varidnaviria</taxon>
        <taxon>Bamfordvirae</taxon>
        <taxon>Nucleocytoviricota</taxon>
        <taxon>Megaviricetes</taxon>
        <taxon>Imitervirales</taxon>
        <taxon>Mimiviridae</taxon>
        <taxon>Klosneuvirinae</taxon>
        <taxon>Hokovirus</taxon>
    </lineage>
</organism>
<gene>
    <name evidence="2" type="ORF">Hokovirus_3_168</name>
</gene>
<reference evidence="2" key="1">
    <citation type="journal article" date="2017" name="Science">
        <title>Giant viruses with an expanded complement of translation system components.</title>
        <authorList>
            <person name="Schulz F."/>
            <person name="Yutin N."/>
            <person name="Ivanova N.N."/>
            <person name="Ortega D.R."/>
            <person name="Lee T.K."/>
            <person name="Vierheilig J."/>
            <person name="Daims H."/>
            <person name="Horn M."/>
            <person name="Wagner M."/>
            <person name="Jensen G.J."/>
            <person name="Kyrpides N.C."/>
            <person name="Koonin E.V."/>
            <person name="Woyke T."/>
        </authorList>
    </citation>
    <scope>NUCLEOTIDE SEQUENCE</scope>
    <source>
        <strain evidence="2">HKV1</strain>
    </source>
</reference>
<protein>
    <submittedName>
        <fullName evidence="2">Uncharacterized protein</fullName>
    </submittedName>
</protein>
<proteinExistence type="predicted"/>
<feature type="region of interest" description="Disordered" evidence="1">
    <location>
        <begin position="277"/>
        <end position="369"/>
    </location>
</feature>
<feature type="compositionally biased region" description="Acidic residues" evidence="1">
    <location>
        <begin position="281"/>
        <end position="339"/>
    </location>
</feature>
<dbReference type="EMBL" id="KY684105">
    <property type="protein sequence ID" value="ARF10895.1"/>
    <property type="molecule type" value="Genomic_DNA"/>
</dbReference>
<accession>A0A1V0SGP7</accession>
<evidence type="ECO:0000313" key="2">
    <source>
        <dbReference type="EMBL" id="ARF10895.1"/>
    </source>
</evidence>
<name>A0A1V0SGP7_9VIRU</name>
<sequence>MSQGPVKCQDVKMNQIIIPNFISSYKIKDSNGKVKEEKTKQLLSYIGYISNNNKLVIPTGTINLDVHGIPSEKYCKDYFSDIVKYCELPLDEETTNGKYLLDFFTKLTKIAKSKDTIEKLFNNSGVSKDELKDLVFSDIIHKKDVEEIKEKYNKNNKPIPDDLENQKYVKVPYIRANFAYDGKNKTIFSVRDPKYKPDHPDYIRDFEITEQNSNERLHEIIPYGSQVQLLLMIQNFWSPVSINKKKGEKRTYGITIKIVKIVSTLKEKSQNNNDMYKDYMFEDDDNQNDQDQEQDDQEQDQDDQDQDQDDQDDQEQNESDEEIIEDDEQIEEEEEEVIEEPTPPPKTTKNVKPPVKATKAPVKNSTKKH</sequence>
<evidence type="ECO:0000256" key="1">
    <source>
        <dbReference type="SAM" id="MobiDB-lite"/>
    </source>
</evidence>
<feature type="compositionally biased region" description="Low complexity" evidence="1">
    <location>
        <begin position="347"/>
        <end position="369"/>
    </location>
</feature>